<dbReference type="RefSeq" id="WP_338008358.1">
    <property type="nucleotide sequence ID" value="NZ_JAOPKB010000010.1"/>
</dbReference>
<evidence type="ECO:0000313" key="3">
    <source>
        <dbReference type="EMBL" id="MCU4974139.1"/>
    </source>
</evidence>
<comment type="caution">
    <text evidence="3">The sequence shown here is derived from an EMBL/GenBank/DDBJ whole genome shotgun (WGS) entry which is preliminary data.</text>
</comment>
<protein>
    <recommendedName>
        <fullName evidence="2">Halobacterial output domain-containing protein</fullName>
    </recommendedName>
</protein>
<organism evidence="3 4">
    <name type="scientific">Natronoglomus mannanivorans</name>
    <dbReference type="NCBI Taxonomy" id="2979990"/>
    <lineage>
        <taxon>Archaea</taxon>
        <taxon>Methanobacteriati</taxon>
        <taxon>Methanobacteriota</taxon>
        <taxon>Stenosarchaea group</taxon>
        <taxon>Halobacteria</taxon>
        <taxon>Halobacteriales</taxon>
        <taxon>Natrialbaceae</taxon>
        <taxon>Natronoglomus</taxon>
    </lineage>
</organism>
<evidence type="ECO:0000256" key="1">
    <source>
        <dbReference type="SAM" id="MobiDB-lite"/>
    </source>
</evidence>
<keyword evidence="4" id="KW-1185">Reference proteome</keyword>
<evidence type="ECO:0000313" key="4">
    <source>
        <dbReference type="Proteomes" id="UP001320972"/>
    </source>
</evidence>
<evidence type="ECO:0000259" key="2">
    <source>
        <dbReference type="Pfam" id="PF18545"/>
    </source>
</evidence>
<gene>
    <name evidence="3" type="ORF">OB955_15525</name>
</gene>
<dbReference type="InterPro" id="IPR040624">
    <property type="entry name" value="HalOD1"/>
</dbReference>
<name>A0ABT2QGT7_9EURY</name>
<dbReference type="Proteomes" id="UP001320972">
    <property type="component" value="Unassembled WGS sequence"/>
</dbReference>
<proteinExistence type="predicted"/>
<sequence>MCASKKGSDTTSSHSVDGDDDSDPDTELVYATFDADPSEVVVTIVETVAVVTNRDPVDMPPLFDAVHVGALTDLVTSSREVVLEVTFSYGGCRVAVSSCGDVVVTVPG</sequence>
<dbReference type="Pfam" id="PF18545">
    <property type="entry name" value="HalOD1"/>
    <property type="match status" value="1"/>
</dbReference>
<feature type="domain" description="Halobacterial output" evidence="2">
    <location>
        <begin position="39"/>
        <end position="105"/>
    </location>
</feature>
<feature type="region of interest" description="Disordered" evidence="1">
    <location>
        <begin position="1"/>
        <end position="26"/>
    </location>
</feature>
<accession>A0ABT2QGT7</accession>
<reference evidence="3 4" key="1">
    <citation type="submission" date="2022-09" db="EMBL/GenBank/DDBJ databases">
        <title>Enrichment on poylsaccharides allowed isolation of novel metabolic and taxonomic groups of Haloarchaea.</title>
        <authorList>
            <person name="Sorokin D.Y."/>
            <person name="Elcheninov A.G."/>
            <person name="Khizhniak T.V."/>
            <person name="Kolganova T.V."/>
            <person name="Kublanov I.V."/>
        </authorList>
    </citation>
    <scope>NUCLEOTIDE SEQUENCE [LARGE SCALE GENOMIC DNA]</scope>
    <source>
        <strain evidence="3 4">AArc-m2/3/4</strain>
    </source>
</reference>
<dbReference type="EMBL" id="JAOPKB010000010">
    <property type="protein sequence ID" value="MCU4974139.1"/>
    <property type="molecule type" value="Genomic_DNA"/>
</dbReference>